<dbReference type="InterPro" id="IPR027417">
    <property type="entry name" value="P-loop_NTPase"/>
</dbReference>
<feature type="domain" description="AAA+ ATPase" evidence="1">
    <location>
        <begin position="284"/>
        <end position="445"/>
    </location>
</feature>
<dbReference type="InterPro" id="IPR018163">
    <property type="entry name" value="Thr/Ala-tRNA-synth_IIc_edit"/>
</dbReference>
<dbReference type="GO" id="GO:0005524">
    <property type="term" value="F:ATP binding"/>
    <property type="evidence" value="ECO:0007669"/>
    <property type="project" value="InterPro"/>
</dbReference>
<dbReference type="InterPro" id="IPR006083">
    <property type="entry name" value="PRK/URK"/>
</dbReference>
<dbReference type="Pfam" id="PF00485">
    <property type="entry name" value="PRK"/>
    <property type="match status" value="1"/>
</dbReference>
<dbReference type="PRINTS" id="PR00988">
    <property type="entry name" value="URIDINKINASE"/>
</dbReference>
<reference evidence="2" key="1">
    <citation type="submission" date="2021-08" db="EMBL/GenBank/DDBJ databases">
        <title>Comparative analyses of Brucepasteria parasyntrophica and Teretinema zuelzerae.</title>
        <authorList>
            <person name="Song Y."/>
            <person name="Brune A."/>
        </authorList>
    </citation>
    <scope>NUCLEOTIDE SEQUENCE</scope>
    <source>
        <strain evidence="2">DSM 1903</strain>
    </source>
</reference>
<keyword evidence="2" id="KW-0808">Transferase</keyword>
<keyword evidence="2" id="KW-0418">Kinase</keyword>
<gene>
    <name evidence="2" type="ORF">K7J14_00750</name>
</gene>
<dbReference type="Gene3D" id="3.30.980.10">
    <property type="entry name" value="Threonyl-trna Synthetase, Chain A, domain 2"/>
    <property type="match status" value="1"/>
</dbReference>
<dbReference type="SMART" id="SM00382">
    <property type="entry name" value="AAA"/>
    <property type="match status" value="1"/>
</dbReference>
<proteinExistence type="predicted"/>
<dbReference type="RefSeq" id="WP_230752146.1">
    <property type="nucleotide sequence ID" value="NZ_JAINWA010000001.1"/>
</dbReference>
<comment type="caution">
    <text evidence="2">The sequence shown here is derived from an EMBL/GenBank/DDBJ whole genome shotgun (WGS) entry which is preliminary data.</text>
</comment>
<dbReference type="EMBL" id="JAINWA010000001">
    <property type="protein sequence ID" value="MCD1653235.1"/>
    <property type="molecule type" value="Genomic_DNA"/>
</dbReference>
<dbReference type="SUPFAM" id="SSF52540">
    <property type="entry name" value="P-loop containing nucleoside triphosphate hydrolases"/>
    <property type="match status" value="1"/>
</dbReference>
<name>A0AAE3EFP6_9SPIR</name>
<evidence type="ECO:0000313" key="3">
    <source>
        <dbReference type="Proteomes" id="UP001198163"/>
    </source>
</evidence>
<dbReference type="Proteomes" id="UP001198163">
    <property type="component" value="Unassembled WGS sequence"/>
</dbReference>
<dbReference type="CDD" id="cd02028">
    <property type="entry name" value="UMPK_like"/>
    <property type="match status" value="1"/>
</dbReference>
<dbReference type="PANTHER" id="PTHR10285">
    <property type="entry name" value="URIDINE KINASE"/>
    <property type="match status" value="1"/>
</dbReference>
<dbReference type="Gene3D" id="3.40.50.300">
    <property type="entry name" value="P-loop containing nucleotide triphosphate hydrolases"/>
    <property type="match status" value="1"/>
</dbReference>
<protein>
    <submittedName>
        <fullName evidence="2">Nucleoside kinase</fullName>
    </submittedName>
</protein>
<evidence type="ECO:0000313" key="2">
    <source>
        <dbReference type="EMBL" id="MCD1653235.1"/>
    </source>
</evidence>
<evidence type="ECO:0000259" key="1">
    <source>
        <dbReference type="SMART" id="SM00382"/>
    </source>
</evidence>
<dbReference type="SUPFAM" id="SSF55186">
    <property type="entry name" value="ThrRS/AlaRS common domain"/>
    <property type="match status" value="1"/>
</dbReference>
<sequence length="551" mass="62842">MFSITFPDGTCTEFSSPITGQTLIPYFEPLPAPLVAMRVNNELYSLNRCIDVKARVEPVTSATTEGSNVSRRTLCLVLAAASRELFPELRLVIGHSLGYGYYYTLESANSDFNYAEDLKKIEHRMKEMIRENIPVETQYVSYEEALDLFRDSNQTDTWKLLCHISKPRMLINKLNNYRDLYFQPLLPSTGLLSVFELRRYGEGFLLRFPPTSHPNELAKFEDIPELFEVYRQSKKWGKLVKVSSVGELNELVEKRKVKDYVEVTETKQNKTLAEIADKIAESSSVKVVLIAGPSSSGKTTTSKKLSMQLRVLGYEPTVISLDDYYRGVANTPLDEEGKPDFECLEALDIELLNELLMKLFNGEEVELPGFDFKTGTRKFTGRRLKMNSRSLLILEGIHGLNDKLTPLVPQEYIYRIYLSALTPLNLDDHNRIPTSDNRLLRRIVRDAQFRGKGAAGTIAMWSSVQRGERLHIFPYQDKANVMFNTALDYELSVLKVYAEPLLRAVRPTESEYTEASRLLTFLNNFSPIPPSYVPGQSIIREFIGDSDFKYS</sequence>
<dbReference type="GO" id="GO:0016301">
    <property type="term" value="F:kinase activity"/>
    <property type="evidence" value="ECO:0007669"/>
    <property type="project" value="UniProtKB-KW"/>
</dbReference>
<keyword evidence="3" id="KW-1185">Reference proteome</keyword>
<dbReference type="InterPro" id="IPR003593">
    <property type="entry name" value="AAA+_ATPase"/>
</dbReference>
<accession>A0AAE3EFP6</accession>
<organism evidence="2 3">
    <name type="scientific">Teretinema zuelzerae</name>
    <dbReference type="NCBI Taxonomy" id="156"/>
    <lineage>
        <taxon>Bacteria</taxon>
        <taxon>Pseudomonadati</taxon>
        <taxon>Spirochaetota</taxon>
        <taxon>Spirochaetia</taxon>
        <taxon>Spirochaetales</taxon>
        <taxon>Treponemataceae</taxon>
        <taxon>Teretinema</taxon>
    </lineage>
</organism>
<dbReference type="AlphaFoldDB" id="A0AAE3EFP6"/>